<evidence type="ECO:0000313" key="6">
    <source>
        <dbReference type="Proteomes" id="UP000430975"/>
    </source>
</evidence>
<evidence type="ECO:0000259" key="4">
    <source>
        <dbReference type="PROSITE" id="PS50932"/>
    </source>
</evidence>
<dbReference type="CDD" id="cd01392">
    <property type="entry name" value="HTH_LacI"/>
    <property type="match status" value="1"/>
</dbReference>
<feature type="domain" description="HTH lacI-type" evidence="4">
    <location>
        <begin position="2"/>
        <end position="55"/>
    </location>
</feature>
<dbReference type="InterPro" id="IPR010982">
    <property type="entry name" value="Lambda_DNA-bd_dom_sf"/>
</dbReference>
<evidence type="ECO:0000256" key="2">
    <source>
        <dbReference type="ARBA" id="ARBA00023125"/>
    </source>
</evidence>
<dbReference type="Pfam" id="PF00356">
    <property type="entry name" value="LacI"/>
    <property type="match status" value="1"/>
</dbReference>
<dbReference type="Gene3D" id="1.10.260.40">
    <property type="entry name" value="lambda repressor-like DNA-binding domains"/>
    <property type="match status" value="1"/>
</dbReference>
<dbReference type="SUPFAM" id="SSF47413">
    <property type="entry name" value="lambda repressor-like DNA-binding domains"/>
    <property type="match status" value="1"/>
</dbReference>
<dbReference type="GO" id="GO:0000976">
    <property type="term" value="F:transcription cis-regulatory region binding"/>
    <property type="evidence" value="ECO:0007669"/>
    <property type="project" value="TreeGrafter"/>
</dbReference>
<dbReference type="InterPro" id="IPR000843">
    <property type="entry name" value="HTH_LacI"/>
</dbReference>
<dbReference type="SMART" id="SM00354">
    <property type="entry name" value="HTH_LACI"/>
    <property type="match status" value="1"/>
</dbReference>
<dbReference type="Gene3D" id="3.40.50.2300">
    <property type="match status" value="2"/>
</dbReference>
<reference evidence="5 6" key="1">
    <citation type="submission" date="2019-11" db="EMBL/GenBank/DDBJ databases">
        <title>Characterisation of Fundicoccus ignavus gen. nov. sp. nov., a novel genus of the family Aerococcaceae isolated from bulk tank milk.</title>
        <authorList>
            <person name="Siebert A."/>
            <person name="Huptas C."/>
            <person name="Wenning M."/>
            <person name="Scherer S."/>
            <person name="Doll E.V."/>
        </authorList>
    </citation>
    <scope>NUCLEOTIDE SEQUENCE [LARGE SCALE GENOMIC DNA]</scope>
    <source>
        <strain evidence="5 6">WS4759</strain>
    </source>
</reference>
<keyword evidence="1" id="KW-0805">Transcription regulation</keyword>
<dbReference type="PANTHER" id="PTHR30146">
    <property type="entry name" value="LACI-RELATED TRANSCRIPTIONAL REPRESSOR"/>
    <property type="match status" value="1"/>
</dbReference>
<accession>A0A6I2GGV6</accession>
<dbReference type="InterPro" id="IPR046335">
    <property type="entry name" value="LacI/GalR-like_sensor"/>
</dbReference>
<dbReference type="InterPro" id="IPR028082">
    <property type="entry name" value="Peripla_BP_I"/>
</dbReference>
<comment type="caution">
    <text evidence="5">The sequence shown here is derived from an EMBL/GenBank/DDBJ whole genome shotgun (WGS) entry which is preliminary data.</text>
</comment>
<dbReference type="AlphaFoldDB" id="A0A6I2GGV6"/>
<name>A0A6I2GGV6_9LACT</name>
<evidence type="ECO:0000256" key="3">
    <source>
        <dbReference type="ARBA" id="ARBA00023163"/>
    </source>
</evidence>
<evidence type="ECO:0000313" key="5">
    <source>
        <dbReference type="EMBL" id="MRI84509.1"/>
    </source>
</evidence>
<dbReference type="GO" id="GO:0003700">
    <property type="term" value="F:DNA-binding transcription factor activity"/>
    <property type="evidence" value="ECO:0007669"/>
    <property type="project" value="TreeGrafter"/>
</dbReference>
<keyword evidence="3" id="KW-0804">Transcription</keyword>
<dbReference type="PANTHER" id="PTHR30146:SF154">
    <property type="entry name" value="TRANSCRIPTION REGULATOR, MEMBER OF GALR FAMILY"/>
    <property type="match status" value="1"/>
</dbReference>
<organism evidence="5 6">
    <name type="scientific">Fundicoccus ignavus</name>
    <dbReference type="NCBI Taxonomy" id="2664442"/>
    <lineage>
        <taxon>Bacteria</taxon>
        <taxon>Bacillati</taxon>
        <taxon>Bacillota</taxon>
        <taxon>Bacilli</taxon>
        <taxon>Lactobacillales</taxon>
        <taxon>Aerococcaceae</taxon>
        <taxon>Fundicoccus</taxon>
    </lineage>
</organism>
<dbReference type="RefSeq" id="WP_311453255.1">
    <property type="nucleotide sequence ID" value="NZ_WJQS01000001.1"/>
</dbReference>
<dbReference type="SUPFAM" id="SSF53822">
    <property type="entry name" value="Periplasmic binding protein-like I"/>
    <property type="match status" value="1"/>
</dbReference>
<evidence type="ECO:0000256" key="1">
    <source>
        <dbReference type="ARBA" id="ARBA00023015"/>
    </source>
</evidence>
<dbReference type="Pfam" id="PF13377">
    <property type="entry name" value="Peripla_BP_3"/>
    <property type="match status" value="1"/>
</dbReference>
<dbReference type="Proteomes" id="UP000430975">
    <property type="component" value="Unassembled WGS sequence"/>
</dbReference>
<sequence>MVTLNEIAQRAGVAKSTVSRFLNNGSVSEKTRIKIQEIIDETGYVPNQFAQSLKAQRSNMIGVVLPRFDSPSTNQVLKGIDELAYEKGYQLVLTNSNLDSQREKENIALLERQKVSGIIWIASFFDDAMMELVKNLQVPILIIGQKIEGVPCLVHQDYEAGVQIAEHALALGHRDLLYVGVTQDDNAVGVLRRDGFIETASQARARVTVIETDFSRKVAYEQALNYLPELRASYIAAATDQIAIGIANAAQELGLSIPADFSLSGFGGYSETEYAYPRITTVDYPFYEMGQRSLELLEELIRETPIPMVHTMANKLHVKRSTQNMKAKE</sequence>
<dbReference type="EMBL" id="WJQS01000001">
    <property type="protein sequence ID" value="MRI84509.1"/>
    <property type="molecule type" value="Genomic_DNA"/>
</dbReference>
<proteinExistence type="predicted"/>
<protein>
    <submittedName>
        <fullName evidence="5">LacI family DNA-binding transcriptional regulator</fullName>
    </submittedName>
</protein>
<dbReference type="CDD" id="cd01542">
    <property type="entry name" value="PBP1_TreR-like"/>
    <property type="match status" value="1"/>
</dbReference>
<gene>
    <name evidence="5" type="ORF">GIY09_01165</name>
</gene>
<keyword evidence="2 5" id="KW-0238">DNA-binding</keyword>
<keyword evidence="6" id="KW-1185">Reference proteome</keyword>
<dbReference type="PROSITE" id="PS50932">
    <property type="entry name" value="HTH_LACI_2"/>
    <property type="match status" value="1"/>
</dbReference>